<dbReference type="AlphaFoldDB" id="A0A374MNH0"/>
<comment type="caution">
    <text evidence="2">The sequence shown here is derived from an EMBL/GenBank/DDBJ whole genome shotgun (WGS) entry which is preliminary data.</text>
</comment>
<protein>
    <submittedName>
        <fullName evidence="2">Uncharacterized protein</fullName>
    </submittedName>
</protein>
<name>A0A374MNH0_9FIRM</name>
<organism evidence="2 3">
    <name type="scientific">Anaerobutyricum hallii</name>
    <dbReference type="NCBI Taxonomy" id="39488"/>
    <lineage>
        <taxon>Bacteria</taxon>
        <taxon>Bacillati</taxon>
        <taxon>Bacillota</taxon>
        <taxon>Clostridia</taxon>
        <taxon>Lachnospirales</taxon>
        <taxon>Lachnospiraceae</taxon>
        <taxon>Anaerobutyricum</taxon>
    </lineage>
</organism>
<accession>A0A374MNH0</accession>
<sequence length="418" mass="46009">KTQETMIDTNGSNNIEKIMEDTFHGETTVSSDKDHIIDNTPVQEDKKTEDVEDKKAEDFTDAAMAIESETKDAEKNIDAEDIEVSENDKTAQEEKTDIETTETTPIQNEDVSFTEDVISDNETKEDLKEAVAEYLEETDSSPLLEQTYDRLSEYDTMTGEEKAEFLENIVSGIEEYIEKNNDDENSDNEDIMAEKIGDLLADMAASMNGSLDDNMEIAKEIVLNSGMDNDMKETVINKAYEEIPGLIEKEPAEMEIGGVVSDGENAWMVNDVTVSPTNASADIIADKATDFESTNPISDALESLHSEHSLDTGIEQGNVDALNSDIGTDTGLNSDSVISTADENPVDTATPDMTTNDDSPFVNNESMVMQGNDDLSDSPVFDDTLSYPDTDLFSTDIKGNDINDEDNFSFSDPVAYDF</sequence>
<feature type="compositionally biased region" description="Basic and acidic residues" evidence="1">
    <location>
        <begin position="68"/>
        <end position="78"/>
    </location>
</feature>
<dbReference type="RefSeq" id="WP_207662229.1">
    <property type="nucleotide sequence ID" value="NZ_QSOE01000254.1"/>
</dbReference>
<dbReference type="EMBL" id="QSOE01000254">
    <property type="protein sequence ID" value="RGI73016.1"/>
    <property type="molecule type" value="Genomic_DNA"/>
</dbReference>
<dbReference type="Proteomes" id="UP000262524">
    <property type="component" value="Unassembled WGS sequence"/>
</dbReference>
<feature type="region of interest" description="Disordered" evidence="1">
    <location>
        <begin position="26"/>
        <end position="123"/>
    </location>
</feature>
<feature type="region of interest" description="Disordered" evidence="1">
    <location>
        <begin position="333"/>
        <end position="383"/>
    </location>
</feature>
<feature type="compositionally biased region" description="Polar residues" evidence="1">
    <location>
        <begin position="333"/>
        <end position="342"/>
    </location>
</feature>
<evidence type="ECO:0000313" key="3">
    <source>
        <dbReference type="Proteomes" id="UP000262524"/>
    </source>
</evidence>
<reference evidence="2 3" key="1">
    <citation type="submission" date="2018-08" db="EMBL/GenBank/DDBJ databases">
        <title>A genome reference for cultivated species of the human gut microbiota.</title>
        <authorList>
            <person name="Zou Y."/>
            <person name="Xue W."/>
            <person name="Luo G."/>
        </authorList>
    </citation>
    <scope>NUCLEOTIDE SEQUENCE [LARGE SCALE GENOMIC DNA]</scope>
    <source>
        <strain evidence="2 3">TM10-1AC</strain>
    </source>
</reference>
<feature type="non-terminal residue" evidence="2">
    <location>
        <position position="1"/>
    </location>
</feature>
<feature type="compositionally biased region" description="Polar residues" evidence="1">
    <location>
        <begin position="351"/>
        <end position="369"/>
    </location>
</feature>
<proteinExistence type="predicted"/>
<feature type="compositionally biased region" description="Basic and acidic residues" evidence="1">
    <location>
        <begin position="86"/>
        <end position="98"/>
    </location>
</feature>
<feature type="compositionally biased region" description="Basic and acidic residues" evidence="1">
    <location>
        <begin position="31"/>
        <end position="58"/>
    </location>
</feature>
<evidence type="ECO:0000313" key="2">
    <source>
        <dbReference type="EMBL" id="RGI73016.1"/>
    </source>
</evidence>
<gene>
    <name evidence="2" type="ORF">DXD91_16505</name>
</gene>
<evidence type="ECO:0000256" key="1">
    <source>
        <dbReference type="SAM" id="MobiDB-lite"/>
    </source>
</evidence>